<dbReference type="Proteomes" id="UP000000763">
    <property type="component" value="Chromosome 8"/>
</dbReference>
<accession>Q6ZK01</accession>
<reference evidence="2" key="1">
    <citation type="journal article" date="2005" name="Nature">
        <title>The map-based sequence of the rice genome.</title>
        <authorList>
            <consortium name="International rice genome sequencing project (IRGSP)"/>
            <person name="Matsumoto T."/>
            <person name="Wu J."/>
            <person name="Kanamori H."/>
            <person name="Katayose Y."/>
            <person name="Fujisawa M."/>
            <person name="Namiki N."/>
            <person name="Mizuno H."/>
            <person name="Yamamoto K."/>
            <person name="Antonio B.A."/>
            <person name="Baba T."/>
            <person name="Sakata K."/>
            <person name="Nagamura Y."/>
            <person name="Aoki H."/>
            <person name="Arikawa K."/>
            <person name="Arita K."/>
            <person name="Bito T."/>
            <person name="Chiden Y."/>
            <person name="Fujitsuka N."/>
            <person name="Fukunaka R."/>
            <person name="Hamada M."/>
            <person name="Harada C."/>
            <person name="Hayashi A."/>
            <person name="Hijishita S."/>
            <person name="Honda M."/>
            <person name="Hosokawa S."/>
            <person name="Ichikawa Y."/>
            <person name="Idonuma A."/>
            <person name="Iijima M."/>
            <person name="Ikeda M."/>
            <person name="Ikeno M."/>
            <person name="Ito K."/>
            <person name="Ito S."/>
            <person name="Ito T."/>
            <person name="Ito Y."/>
            <person name="Ito Y."/>
            <person name="Iwabuchi A."/>
            <person name="Kamiya K."/>
            <person name="Karasawa W."/>
            <person name="Kurita K."/>
            <person name="Katagiri S."/>
            <person name="Kikuta A."/>
            <person name="Kobayashi H."/>
            <person name="Kobayashi N."/>
            <person name="Machita K."/>
            <person name="Maehara T."/>
            <person name="Masukawa M."/>
            <person name="Mizubayashi T."/>
            <person name="Mukai Y."/>
            <person name="Nagasaki H."/>
            <person name="Nagata Y."/>
            <person name="Naito S."/>
            <person name="Nakashima M."/>
            <person name="Nakama Y."/>
            <person name="Nakamichi Y."/>
            <person name="Nakamura M."/>
            <person name="Meguro A."/>
            <person name="Negishi M."/>
            <person name="Ohta I."/>
            <person name="Ohta T."/>
            <person name="Okamoto M."/>
            <person name="Ono N."/>
            <person name="Saji S."/>
            <person name="Sakaguchi M."/>
            <person name="Sakai K."/>
            <person name="Shibata M."/>
            <person name="Shimokawa T."/>
            <person name="Song J."/>
            <person name="Takazaki Y."/>
            <person name="Terasawa K."/>
            <person name="Tsugane M."/>
            <person name="Tsuji K."/>
            <person name="Ueda S."/>
            <person name="Waki K."/>
            <person name="Yamagata H."/>
            <person name="Yamamoto M."/>
            <person name="Yamamoto S."/>
            <person name="Yamane H."/>
            <person name="Yoshiki S."/>
            <person name="Yoshihara R."/>
            <person name="Yukawa K."/>
            <person name="Zhong H."/>
            <person name="Yano M."/>
            <person name="Yuan Q."/>
            <person name="Ouyang S."/>
            <person name="Liu J."/>
            <person name="Jones K.M."/>
            <person name="Gansberger K."/>
            <person name="Moffat K."/>
            <person name="Hill J."/>
            <person name="Bera J."/>
            <person name="Fadrosh D."/>
            <person name="Jin S."/>
            <person name="Johri S."/>
            <person name="Kim M."/>
            <person name="Overton L."/>
            <person name="Reardon M."/>
            <person name="Tsitrin T."/>
            <person name="Vuong H."/>
            <person name="Weaver B."/>
            <person name="Ciecko A."/>
            <person name="Tallon L."/>
            <person name="Jackson J."/>
            <person name="Pai G."/>
            <person name="Aken S.V."/>
            <person name="Utterback T."/>
            <person name="Reidmuller S."/>
            <person name="Feldblyum T."/>
            <person name="Hsiao J."/>
            <person name="Zismann V."/>
            <person name="Iobst S."/>
            <person name="de Vazeille A.R."/>
            <person name="Buell C.R."/>
            <person name="Ying K."/>
            <person name="Li Y."/>
            <person name="Lu T."/>
            <person name="Huang Y."/>
            <person name="Zhao Q."/>
            <person name="Feng Q."/>
            <person name="Zhang L."/>
            <person name="Zhu J."/>
            <person name="Weng Q."/>
            <person name="Mu J."/>
            <person name="Lu Y."/>
            <person name="Fan D."/>
            <person name="Liu Y."/>
            <person name="Guan J."/>
            <person name="Zhang Y."/>
            <person name="Yu S."/>
            <person name="Liu X."/>
            <person name="Zhang Y."/>
            <person name="Hong G."/>
            <person name="Han B."/>
            <person name="Choisne N."/>
            <person name="Demange N."/>
            <person name="Orjeda G."/>
            <person name="Samain S."/>
            <person name="Cattolico L."/>
            <person name="Pelletier E."/>
            <person name="Couloux A."/>
            <person name="Segurens B."/>
            <person name="Wincker P."/>
            <person name="D'Hont A."/>
            <person name="Scarpelli C."/>
            <person name="Weissenbach J."/>
            <person name="Salanoubat M."/>
            <person name="Quetier F."/>
            <person name="Yu Y."/>
            <person name="Kim H.R."/>
            <person name="Rambo T."/>
            <person name="Currie J."/>
            <person name="Collura K."/>
            <person name="Luo M."/>
            <person name="Yang T."/>
            <person name="Ammiraju J.S.S."/>
            <person name="Engler F."/>
            <person name="Soderlund C."/>
            <person name="Wing R.A."/>
            <person name="Palmer L.E."/>
            <person name="de la Bastide M."/>
            <person name="Spiegel L."/>
            <person name="Nascimento L."/>
            <person name="Zutavern T."/>
            <person name="O'Shaughnessy A."/>
            <person name="Dike S."/>
            <person name="Dedhia N."/>
            <person name="Preston R."/>
            <person name="Balija V."/>
            <person name="McCombie W.R."/>
            <person name="Chow T."/>
            <person name="Chen H."/>
            <person name="Chung M."/>
            <person name="Chen C."/>
            <person name="Shaw J."/>
            <person name="Wu H."/>
            <person name="Hsiao K."/>
            <person name="Chao Y."/>
            <person name="Chu M."/>
            <person name="Cheng C."/>
            <person name="Hour A."/>
            <person name="Lee P."/>
            <person name="Lin S."/>
            <person name="Lin Y."/>
            <person name="Liou J."/>
            <person name="Liu S."/>
            <person name="Hsing Y."/>
            <person name="Raghuvanshi S."/>
            <person name="Mohanty A."/>
            <person name="Bharti A.K."/>
            <person name="Gaur A."/>
            <person name="Gupta V."/>
            <person name="Kumar D."/>
            <person name="Ravi V."/>
            <person name="Vij S."/>
            <person name="Kapur A."/>
            <person name="Khurana P."/>
            <person name="Khurana P."/>
            <person name="Khurana J.P."/>
            <person name="Tyagi A.K."/>
            <person name="Gaikwad K."/>
            <person name="Singh A."/>
            <person name="Dalal V."/>
            <person name="Srivastava S."/>
            <person name="Dixit A."/>
            <person name="Pal A.K."/>
            <person name="Ghazi I.A."/>
            <person name="Yadav M."/>
            <person name="Pandit A."/>
            <person name="Bhargava A."/>
            <person name="Sureshbabu K."/>
            <person name="Batra K."/>
            <person name="Sharma T.R."/>
            <person name="Mohapatra T."/>
            <person name="Singh N.K."/>
            <person name="Messing J."/>
            <person name="Nelson A.B."/>
            <person name="Fuks G."/>
            <person name="Kavchok S."/>
            <person name="Keizer G."/>
            <person name="Linton E."/>
            <person name="Llaca V."/>
            <person name="Song R."/>
            <person name="Tanyolac B."/>
            <person name="Young S."/>
            <person name="Ho-Il K."/>
            <person name="Hahn J.H."/>
            <person name="Sangsakoo G."/>
            <person name="Vanavichit A."/>
            <person name="de Mattos Luiz.A.T."/>
            <person name="Zimmer P.D."/>
            <person name="Malone G."/>
            <person name="Dellagostin O."/>
            <person name="de Oliveira A.C."/>
            <person name="Bevan M."/>
            <person name="Bancroft I."/>
            <person name="Minx P."/>
            <person name="Cordum H."/>
            <person name="Wilson R."/>
            <person name="Cheng Z."/>
            <person name="Jin W."/>
            <person name="Jiang J."/>
            <person name="Leong S.A."/>
            <person name="Iwama H."/>
            <person name="Gojobori T."/>
            <person name="Itoh T."/>
            <person name="Niimura Y."/>
            <person name="Fujii Y."/>
            <person name="Habara T."/>
            <person name="Sakai H."/>
            <person name="Sato Y."/>
            <person name="Wilson G."/>
            <person name="Kumar K."/>
            <person name="McCouch S."/>
            <person name="Juretic N."/>
            <person name="Hoen D."/>
            <person name="Wright S."/>
            <person name="Bruskiewich R."/>
            <person name="Bureau T."/>
            <person name="Miyao A."/>
            <person name="Hirochika H."/>
            <person name="Nishikawa T."/>
            <person name="Kadowaki K."/>
            <person name="Sugiura M."/>
            <person name="Burr B."/>
            <person name="Sasaki T."/>
        </authorList>
    </citation>
    <scope>NUCLEOTIDE SEQUENCE [LARGE SCALE GENOMIC DNA]</scope>
    <source>
        <strain evidence="2">cv. Nipponbare</strain>
    </source>
</reference>
<evidence type="ECO:0000313" key="2">
    <source>
        <dbReference type="Proteomes" id="UP000000763"/>
    </source>
</evidence>
<organism evidence="1 2">
    <name type="scientific">Oryza sativa subsp. japonica</name>
    <name type="common">Rice</name>
    <dbReference type="NCBI Taxonomy" id="39947"/>
    <lineage>
        <taxon>Eukaryota</taxon>
        <taxon>Viridiplantae</taxon>
        <taxon>Streptophyta</taxon>
        <taxon>Embryophyta</taxon>
        <taxon>Tracheophyta</taxon>
        <taxon>Spermatophyta</taxon>
        <taxon>Magnoliopsida</taxon>
        <taxon>Liliopsida</taxon>
        <taxon>Poales</taxon>
        <taxon>Poaceae</taxon>
        <taxon>BOP clade</taxon>
        <taxon>Oryzoideae</taxon>
        <taxon>Oryzeae</taxon>
        <taxon>Oryzinae</taxon>
        <taxon>Oryza</taxon>
        <taxon>Oryza sativa</taxon>
    </lineage>
</organism>
<gene>
    <name evidence="1" type="primary">OJ1345_D02.23</name>
</gene>
<proteinExistence type="predicted"/>
<evidence type="ECO:0000313" key="1">
    <source>
        <dbReference type="EMBL" id="BAD08909.1"/>
    </source>
</evidence>
<dbReference type="AlphaFoldDB" id="Q6ZK01"/>
<sequence>MVPTGTDDLIDSAWLWPYGEKRAIRGREERDGAGLLEEERVRVEIIGKDRWSKVIIRWHQHVVAKSHTGVDMARGCFKKPSTDGQR</sequence>
<protein>
    <submittedName>
        <fullName evidence="1">Uncharacterized protein</fullName>
    </submittedName>
</protein>
<reference evidence="2" key="2">
    <citation type="journal article" date="2008" name="Nucleic Acids Res.">
        <title>The rice annotation project database (RAP-DB): 2008 update.</title>
        <authorList>
            <consortium name="The rice annotation project (RAP)"/>
        </authorList>
    </citation>
    <scope>GENOME REANNOTATION</scope>
    <source>
        <strain evidence="2">cv. Nipponbare</strain>
    </source>
</reference>
<name>Q6ZK01_ORYSJ</name>
<dbReference type="EMBL" id="AP003892">
    <property type="protein sequence ID" value="BAD08909.1"/>
    <property type="molecule type" value="Genomic_DNA"/>
</dbReference>